<accession>A0A9W5TWF4</accession>
<keyword evidence="3 4" id="KW-0804">Transcription</keyword>
<dbReference type="InterPro" id="IPR036390">
    <property type="entry name" value="WH_DNA-bd_sf"/>
</dbReference>
<evidence type="ECO:0000256" key="1">
    <source>
        <dbReference type="ARBA" id="ARBA00023015"/>
    </source>
</evidence>
<evidence type="ECO:0000256" key="3">
    <source>
        <dbReference type="ARBA" id="ARBA00023163"/>
    </source>
</evidence>
<organism evidence="5 6">
    <name type="scientific">Lentibacillus populi</name>
    <dbReference type="NCBI Taxonomy" id="1827502"/>
    <lineage>
        <taxon>Bacteria</taxon>
        <taxon>Bacillati</taxon>
        <taxon>Bacillota</taxon>
        <taxon>Bacilli</taxon>
        <taxon>Bacillales</taxon>
        <taxon>Bacillaceae</taxon>
        <taxon>Lentibacillus</taxon>
    </lineage>
</organism>
<comment type="caution">
    <text evidence="5">The sequence shown here is derived from an EMBL/GenBank/DDBJ whole genome shotgun (WGS) entry which is preliminary data.</text>
</comment>
<name>A0A9W5TWF4_9BACI</name>
<dbReference type="EMBL" id="BMJD01000007">
    <property type="protein sequence ID" value="GGB37299.1"/>
    <property type="molecule type" value="Genomic_DNA"/>
</dbReference>
<keyword evidence="6" id="KW-1185">Reference proteome</keyword>
<evidence type="ECO:0000313" key="5">
    <source>
        <dbReference type="EMBL" id="GGB37299.1"/>
    </source>
</evidence>
<dbReference type="AlphaFoldDB" id="A0A9W5TWF4"/>
<dbReference type="Proteomes" id="UP000621492">
    <property type="component" value="Unassembled WGS sequence"/>
</dbReference>
<comment type="similarity">
    <text evidence="4">Belongs to the GbsR family.</text>
</comment>
<evidence type="ECO:0000256" key="4">
    <source>
        <dbReference type="PIRNR" id="PIRNR006707"/>
    </source>
</evidence>
<evidence type="ECO:0000313" key="6">
    <source>
        <dbReference type="Proteomes" id="UP000621492"/>
    </source>
</evidence>
<dbReference type="SUPFAM" id="SSF46785">
    <property type="entry name" value="Winged helix' DNA-binding domain"/>
    <property type="match status" value="1"/>
</dbReference>
<keyword evidence="2 4" id="KW-0238">DNA-binding</keyword>
<reference evidence="5" key="2">
    <citation type="submission" date="2020-09" db="EMBL/GenBank/DDBJ databases">
        <authorList>
            <person name="Sun Q."/>
            <person name="Zhou Y."/>
        </authorList>
    </citation>
    <scope>NUCLEOTIDE SEQUENCE</scope>
    <source>
        <strain evidence="5">CGMCC 1.15454</strain>
    </source>
</reference>
<reference evidence="5" key="1">
    <citation type="journal article" date="2014" name="Int. J. Syst. Evol. Microbiol.">
        <title>Complete genome sequence of Corynebacterium casei LMG S-19264T (=DSM 44701T), isolated from a smear-ripened cheese.</title>
        <authorList>
            <consortium name="US DOE Joint Genome Institute (JGI-PGF)"/>
            <person name="Walter F."/>
            <person name="Albersmeier A."/>
            <person name="Kalinowski J."/>
            <person name="Ruckert C."/>
        </authorList>
    </citation>
    <scope>NUCLEOTIDE SEQUENCE</scope>
    <source>
        <strain evidence="5">CGMCC 1.15454</strain>
    </source>
</reference>
<dbReference type="InterPro" id="IPR052362">
    <property type="entry name" value="HTH-GbsR_regulator"/>
</dbReference>
<dbReference type="InterPro" id="IPR036388">
    <property type="entry name" value="WH-like_DNA-bd_sf"/>
</dbReference>
<dbReference type="PIRSF" id="PIRSF006707">
    <property type="entry name" value="MJ1563"/>
    <property type="match status" value="1"/>
</dbReference>
<keyword evidence="1 4" id="KW-0805">Transcription regulation</keyword>
<protein>
    <recommendedName>
        <fullName evidence="4">HTH-type transcriptional regulator</fullName>
    </recommendedName>
</protein>
<dbReference type="PANTHER" id="PTHR38465">
    <property type="entry name" value="HTH-TYPE TRANSCRIPTIONAL REGULATOR MJ1563-RELATED"/>
    <property type="match status" value="1"/>
</dbReference>
<proteinExistence type="inferred from homology"/>
<gene>
    <name evidence="5" type="primary">gbsR</name>
    <name evidence="5" type="ORF">GCM10011409_13400</name>
</gene>
<dbReference type="GO" id="GO:0003677">
    <property type="term" value="F:DNA binding"/>
    <property type="evidence" value="ECO:0007669"/>
    <property type="project" value="UniProtKB-UniRule"/>
</dbReference>
<evidence type="ECO:0000256" key="2">
    <source>
        <dbReference type="ARBA" id="ARBA00023125"/>
    </source>
</evidence>
<dbReference type="RefSeq" id="WP_188724826.1">
    <property type="nucleotide sequence ID" value="NZ_BMJD01000007.1"/>
</dbReference>
<dbReference type="NCBIfam" id="NF047500">
    <property type="entry name" value="choline_R_CudC"/>
    <property type="match status" value="1"/>
</dbReference>
<dbReference type="InterPro" id="IPR026282">
    <property type="entry name" value="MJ1563"/>
</dbReference>
<dbReference type="Gene3D" id="1.10.10.10">
    <property type="entry name" value="Winged helix-like DNA-binding domain superfamily/Winged helix DNA-binding domain"/>
    <property type="match status" value="1"/>
</dbReference>
<sequence length="187" mass="22046">MENERNNQARNKLDEAKDQVIGAISETMDLYGVTPSAGKLYAMMYFKEQMNLDEMRQELGMSKPSMSTSVRKLQDNGMVKKKFQRGSRKHMYVAEKDFFRSFMSFYCQMWDREVTMNMEAIKQAEIDLQEIYQDDTIAADIRDEAKADYELLESSKVYYRWLGRLTDSIRSGKIFEFLPKNPEEENK</sequence>
<dbReference type="PANTHER" id="PTHR38465:SF1">
    <property type="entry name" value="HTH-TYPE TRANSCRIPTIONAL REGULATOR MJ1563-RELATED"/>
    <property type="match status" value="1"/>
</dbReference>